<keyword evidence="2" id="KW-0436">Ligase</keyword>
<feature type="transmembrane region" description="Helical" evidence="8">
    <location>
        <begin position="247"/>
        <end position="269"/>
    </location>
</feature>
<dbReference type="Proteomes" id="UP000886998">
    <property type="component" value="Unassembled WGS sequence"/>
</dbReference>
<dbReference type="InterPro" id="IPR042099">
    <property type="entry name" value="ANL_N_sf"/>
</dbReference>
<dbReference type="SUPFAM" id="SSF56801">
    <property type="entry name" value="Acetyl-CoA synthetase-like"/>
    <property type="match status" value="1"/>
</dbReference>
<comment type="catalytic activity">
    <reaction evidence="7">
        <text>tetracosanoate + ATP + CoA = tetracosanoyl-CoA + AMP + diphosphate</text>
        <dbReference type="Rhea" id="RHEA:33639"/>
        <dbReference type="ChEBI" id="CHEBI:30616"/>
        <dbReference type="ChEBI" id="CHEBI:31014"/>
        <dbReference type="ChEBI" id="CHEBI:33019"/>
        <dbReference type="ChEBI" id="CHEBI:57287"/>
        <dbReference type="ChEBI" id="CHEBI:65052"/>
        <dbReference type="ChEBI" id="CHEBI:456215"/>
    </reaction>
    <physiologicalReaction direction="left-to-right" evidence="7">
        <dbReference type="Rhea" id="RHEA:33640"/>
    </physiologicalReaction>
</comment>
<evidence type="ECO:0000256" key="8">
    <source>
        <dbReference type="SAM" id="Phobius"/>
    </source>
</evidence>
<dbReference type="GO" id="GO:0044539">
    <property type="term" value="P:long-chain fatty acid import into cell"/>
    <property type="evidence" value="ECO:0007669"/>
    <property type="project" value="TreeGrafter"/>
</dbReference>
<evidence type="ECO:0000259" key="9">
    <source>
        <dbReference type="Pfam" id="PF00501"/>
    </source>
</evidence>
<dbReference type="InterPro" id="IPR020845">
    <property type="entry name" value="AMP-binding_CS"/>
</dbReference>
<reference evidence="10" key="1">
    <citation type="submission" date="2020-08" db="EMBL/GenBank/DDBJ databases">
        <title>Multicomponent nature underlies the extraordinary mechanical properties of spider dragline silk.</title>
        <authorList>
            <person name="Kono N."/>
            <person name="Nakamura H."/>
            <person name="Mori M."/>
            <person name="Yoshida Y."/>
            <person name="Ohtoshi R."/>
            <person name="Malay A.D."/>
            <person name="Moran D.A.P."/>
            <person name="Tomita M."/>
            <person name="Numata K."/>
            <person name="Arakawa K."/>
        </authorList>
    </citation>
    <scope>NUCLEOTIDE SEQUENCE</scope>
</reference>
<dbReference type="InterPro" id="IPR045851">
    <property type="entry name" value="AMP-bd_C_sf"/>
</dbReference>
<evidence type="ECO:0000256" key="1">
    <source>
        <dbReference type="ARBA" id="ARBA00006432"/>
    </source>
</evidence>
<comment type="catalytic activity">
    <reaction evidence="5">
        <text>a very long-chain fatty acid + ATP + CoA = a very long-chain fatty acyl-CoA + AMP + diphosphate</text>
        <dbReference type="Rhea" id="RHEA:54536"/>
        <dbReference type="ChEBI" id="CHEBI:30616"/>
        <dbReference type="ChEBI" id="CHEBI:33019"/>
        <dbReference type="ChEBI" id="CHEBI:57287"/>
        <dbReference type="ChEBI" id="CHEBI:58950"/>
        <dbReference type="ChEBI" id="CHEBI:138261"/>
        <dbReference type="ChEBI" id="CHEBI:456215"/>
    </reaction>
    <physiologicalReaction direction="left-to-right" evidence="5">
        <dbReference type="Rhea" id="RHEA:54537"/>
    </physiologicalReaction>
</comment>
<keyword evidence="8" id="KW-0812">Transmembrane</keyword>
<comment type="similarity">
    <text evidence="1">Belongs to the ATP-dependent AMP-binding enzyme family.</text>
</comment>
<dbReference type="PANTHER" id="PTHR43107:SF15">
    <property type="entry name" value="FATTY ACID TRANSPORT PROTEIN 3, ISOFORM A"/>
    <property type="match status" value="1"/>
</dbReference>
<dbReference type="Gene3D" id="3.30.300.30">
    <property type="match status" value="1"/>
</dbReference>
<dbReference type="EMBL" id="BMAV01009309">
    <property type="protein sequence ID" value="GFY53504.1"/>
    <property type="molecule type" value="Genomic_DNA"/>
</dbReference>
<dbReference type="PANTHER" id="PTHR43107">
    <property type="entry name" value="LONG-CHAIN FATTY ACID TRANSPORT PROTEIN"/>
    <property type="match status" value="1"/>
</dbReference>
<evidence type="ECO:0000313" key="10">
    <source>
        <dbReference type="EMBL" id="GFY53504.1"/>
    </source>
</evidence>
<feature type="domain" description="AMP-dependent synthetase/ligase" evidence="9">
    <location>
        <begin position="36"/>
        <end position="393"/>
    </location>
</feature>
<dbReference type="AlphaFoldDB" id="A0A8X6XJE4"/>
<keyword evidence="4" id="KW-0067">ATP-binding</keyword>
<dbReference type="Gene3D" id="3.40.50.12780">
    <property type="entry name" value="N-terminal domain of ligase-like"/>
    <property type="match status" value="1"/>
</dbReference>
<name>A0A8X6XJE4_9ARAC</name>
<dbReference type="PROSITE" id="PS00455">
    <property type="entry name" value="AMP_BINDING"/>
    <property type="match status" value="1"/>
</dbReference>
<comment type="caution">
    <text evidence="10">The sequence shown here is derived from an EMBL/GenBank/DDBJ whole genome shotgun (WGS) entry which is preliminary data.</text>
</comment>
<dbReference type="InterPro" id="IPR000873">
    <property type="entry name" value="AMP-dep_synth/lig_dom"/>
</dbReference>
<gene>
    <name evidence="10" type="primary">SLC27A4</name>
    <name evidence="10" type="ORF">TNIN_234631</name>
</gene>
<keyword evidence="8" id="KW-1133">Transmembrane helix</keyword>
<dbReference type="Pfam" id="PF00501">
    <property type="entry name" value="AMP-binding"/>
    <property type="match status" value="1"/>
</dbReference>
<dbReference type="GO" id="GO:0004467">
    <property type="term" value="F:long-chain fatty acid-CoA ligase activity"/>
    <property type="evidence" value="ECO:0007669"/>
    <property type="project" value="TreeGrafter"/>
</dbReference>
<evidence type="ECO:0000256" key="3">
    <source>
        <dbReference type="ARBA" id="ARBA00022741"/>
    </source>
</evidence>
<dbReference type="OrthoDB" id="6420313at2759"/>
<keyword evidence="8" id="KW-0472">Membrane</keyword>
<proteinExistence type="inferred from homology"/>
<evidence type="ECO:0000256" key="6">
    <source>
        <dbReference type="ARBA" id="ARBA00041297"/>
    </source>
</evidence>
<keyword evidence="3" id="KW-0547">Nucleotide-binding</keyword>
<keyword evidence="11" id="KW-1185">Reference proteome</keyword>
<protein>
    <recommendedName>
        <fullName evidence="6">Long-chain-fatty-acid--CoA ligase</fullName>
    </recommendedName>
</protein>
<evidence type="ECO:0000256" key="4">
    <source>
        <dbReference type="ARBA" id="ARBA00022840"/>
    </source>
</evidence>
<dbReference type="GO" id="GO:0005524">
    <property type="term" value="F:ATP binding"/>
    <property type="evidence" value="ECO:0007669"/>
    <property type="project" value="UniProtKB-KW"/>
</dbReference>
<accession>A0A8X6XJE4</accession>
<sequence>MERPKISFFRASYLYFKTLYYVRKCYLRDHTVVDLFRTTSKKYKHRAAFIFEDEKWTYEMVDELSNKVANFFLSQGFSKGDELALLLDNCPEYACIWLGLAKIGCVTALINTNLKEDSLAHSLNCINVKALIFGRNYSDTVKTAIPYFENKDTLGYFCFTPKGASMDEVVSFPAKSLNFLLDETPSTPPPKVKVGFNDRMMYIYTSGTTGLPKAAIIRHSRFLWIGAAAKWVSQLGDDEVFYNTLPMYHTAGGVLFVSVVFIMGGTMILRKKFSASNFWKEAAKHKATVGQYIGEICRYLLNQPVREEEKQHCIKLMFGNGLRGHIWKEFQDRFGIERIIELYGATEGNANIINMFGKVGAVGFLPRVCDKLYPVSLIKVDPETGQVMRNEKGLCIRCKPGDILVMDECGYLYFVDRTGDTFRWRGENVSTGEVENACSTALDHVSCVVYGVEIPNVEGRAGMAALQVKPESVDLSYFYQKVSRRLPPYAVPIFIRFLPRSILQELTN</sequence>
<dbReference type="GO" id="GO:0005324">
    <property type="term" value="F:long-chain fatty acid transmembrane transporter activity"/>
    <property type="evidence" value="ECO:0007669"/>
    <property type="project" value="TreeGrafter"/>
</dbReference>
<evidence type="ECO:0000256" key="7">
    <source>
        <dbReference type="ARBA" id="ARBA00048666"/>
    </source>
</evidence>
<dbReference type="GO" id="GO:0005886">
    <property type="term" value="C:plasma membrane"/>
    <property type="evidence" value="ECO:0007669"/>
    <property type="project" value="TreeGrafter"/>
</dbReference>
<evidence type="ECO:0000256" key="2">
    <source>
        <dbReference type="ARBA" id="ARBA00022598"/>
    </source>
</evidence>
<evidence type="ECO:0000256" key="5">
    <source>
        <dbReference type="ARBA" id="ARBA00036527"/>
    </source>
</evidence>
<evidence type="ECO:0000313" key="11">
    <source>
        <dbReference type="Proteomes" id="UP000886998"/>
    </source>
</evidence>
<organism evidence="10 11">
    <name type="scientific">Trichonephila inaurata madagascariensis</name>
    <dbReference type="NCBI Taxonomy" id="2747483"/>
    <lineage>
        <taxon>Eukaryota</taxon>
        <taxon>Metazoa</taxon>
        <taxon>Ecdysozoa</taxon>
        <taxon>Arthropoda</taxon>
        <taxon>Chelicerata</taxon>
        <taxon>Arachnida</taxon>
        <taxon>Araneae</taxon>
        <taxon>Araneomorphae</taxon>
        <taxon>Entelegynae</taxon>
        <taxon>Araneoidea</taxon>
        <taxon>Nephilidae</taxon>
        <taxon>Trichonephila</taxon>
        <taxon>Trichonephila inaurata</taxon>
    </lineage>
</organism>
<dbReference type="GO" id="GO:0005789">
    <property type="term" value="C:endoplasmic reticulum membrane"/>
    <property type="evidence" value="ECO:0007669"/>
    <property type="project" value="TreeGrafter"/>
</dbReference>